<feature type="transmembrane region" description="Helical" evidence="1">
    <location>
        <begin position="6"/>
        <end position="23"/>
    </location>
</feature>
<sequence length="241" mass="26321">MSINWLLLGIGITAAVILLFRDWRITVAALLLNYVAQAFFLVEQQFISGDLPIFGFAVSTLLIVKVITGISVALILGITALTFSREYGLENLDEFGMAELRRAARAAQRQRANQPFQFSEYVLPFWAGVLALLASLILPRVYAIAPTVASDFVWYWLVLTGILTIATAVDVLKIGLGLLLCVSAVDVLYMAVVSTPDASGLNVIPLALLSLFHLLLALAVAYLSGLLYGRLKTLDLSELYR</sequence>
<gene>
    <name evidence="2" type="ORF">A9Q02_17395</name>
</gene>
<keyword evidence="3" id="KW-1185">Reference proteome</keyword>
<reference evidence="2 3" key="1">
    <citation type="submission" date="2016-05" db="EMBL/GenBank/DDBJ databases">
        <authorList>
            <person name="Lavstsen T."/>
            <person name="Jespersen J.S."/>
        </authorList>
    </citation>
    <scope>NUCLEOTIDE SEQUENCE [LARGE SCALE GENOMIC DNA]</scope>
    <source>
        <strain evidence="2 3">B7-9</strain>
    </source>
</reference>
<dbReference type="RefSeq" id="WP_097654091.1">
    <property type="nucleotide sequence ID" value="NZ_LYXE01000122.1"/>
</dbReference>
<protein>
    <submittedName>
        <fullName evidence="2">Uncharacterized protein</fullName>
    </submittedName>
</protein>
<dbReference type="AlphaFoldDB" id="A0A2H3KZM9"/>
<feature type="transmembrane region" description="Helical" evidence="1">
    <location>
        <begin position="176"/>
        <end position="194"/>
    </location>
</feature>
<keyword evidence="1" id="KW-0812">Transmembrane</keyword>
<feature type="transmembrane region" description="Helical" evidence="1">
    <location>
        <begin position="53"/>
        <end position="83"/>
    </location>
</feature>
<evidence type="ECO:0000313" key="2">
    <source>
        <dbReference type="EMBL" id="PDV97823.1"/>
    </source>
</evidence>
<evidence type="ECO:0000313" key="3">
    <source>
        <dbReference type="Proteomes" id="UP000220922"/>
    </source>
</evidence>
<feature type="transmembrane region" description="Helical" evidence="1">
    <location>
        <begin position="121"/>
        <end position="141"/>
    </location>
</feature>
<evidence type="ECO:0000256" key="1">
    <source>
        <dbReference type="SAM" id="Phobius"/>
    </source>
</evidence>
<keyword evidence="1" id="KW-0472">Membrane</keyword>
<feature type="transmembrane region" description="Helical" evidence="1">
    <location>
        <begin position="30"/>
        <end position="47"/>
    </location>
</feature>
<dbReference type="OrthoDB" id="155772at2"/>
<comment type="caution">
    <text evidence="2">The sequence shown here is derived from an EMBL/GenBank/DDBJ whole genome shotgun (WGS) entry which is preliminary data.</text>
</comment>
<keyword evidence="1" id="KW-1133">Transmembrane helix</keyword>
<organism evidence="2 3">
    <name type="scientific">Candidatus Chloroploca asiatica</name>
    <dbReference type="NCBI Taxonomy" id="1506545"/>
    <lineage>
        <taxon>Bacteria</taxon>
        <taxon>Bacillati</taxon>
        <taxon>Chloroflexota</taxon>
        <taxon>Chloroflexia</taxon>
        <taxon>Chloroflexales</taxon>
        <taxon>Chloroflexineae</taxon>
        <taxon>Oscillochloridaceae</taxon>
        <taxon>Candidatus Chloroploca</taxon>
    </lineage>
</organism>
<dbReference type="EMBL" id="LYXE01000122">
    <property type="protein sequence ID" value="PDV97823.1"/>
    <property type="molecule type" value="Genomic_DNA"/>
</dbReference>
<name>A0A2H3KZM9_9CHLR</name>
<accession>A0A2H3KZM9</accession>
<feature type="transmembrane region" description="Helical" evidence="1">
    <location>
        <begin position="153"/>
        <end position="169"/>
    </location>
</feature>
<dbReference type="Proteomes" id="UP000220922">
    <property type="component" value="Unassembled WGS sequence"/>
</dbReference>
<feature type="transmembrane region" description="Helical" evidence="1">
    <location>
        <begin position="206"/>
        <end position="228"/>
    </location>
</feature>
<proteinExistence type="predicted"/>